<name>E0USR2_SULAO</name>
<accession>E0USR2</accession>
<dbReference type="Pfam" id="PF02120">
    <property type="entry name" value="Flg_hook"/>
    <property type="match status" value="1"/>
</dbReference>
<dbReference type="OrthoDB" id="5362877at2"/>
<dbReference type="AlphaFoldDB" id="E0USR2"/>
<dbReference type="HOGENOM" id="CLU_550619_0_0_7"/>
<organism evidence="3 4">
    <name type="scientific">Sulfurimonas autotrophica (strain ATCC BAA-671 / DSM 16294 / JCM 11897 / OK10)</name>
    <dbReference type="NCBI Taxonomy" id="563040"/>
    <lineage>
        <taxon>Bacteria</taxon>
        <taxon>Pseudomonadati</taxon>
        <taxon>Campylobacterota</taxon>
        <taxon>Epsilonproteobacteria</taxon>
        <taxon>Campylobacterales</taxon>
        <taxon>Sulfurimonadaceae</taxon>
        <taxon>Sulfurimonas</taxon>
    </lineage>
</organism>
<dbReference type="EMBL" id="CP002205">
    <property type="protein sequence ID" value="ADN08089.1"/>
    <property type="molecule type" value="Genomic_DNA"/>
</dbReference>
<dbReference type="Gene3D" id="3.30.750.140">
    <property type="match status" value="1"/>
</dbReference>
<feature type="region of interest" description="Disordered" evidence="1">
    <location>
        <begin position="451"/>
        <end position="473"/>
    </location>
</feature>
<keyword evidence="3" id="KW-0282">Flagellum</keyword>
<sequence>MISLDIKKETSSLLPPLNIAPTEQKEGALSFSALLKGTQELDDKIIQNGSLILALKDEKAPANLLSTQNMQDMIELESLELDPKVSAAMTPEDLKVLIKQAKQFLKDKIVQSEGFKKAEIDAIPKTLGGLVQVAKKIGIDISKITLEEVKAQIPKASIKSVEPLHVKANSKTTKPQKEQKEPLHVNKEVKQDVVPENEELPVEIKVKTHKVHTVKTQEIDTTEENLDMAKKETVKNTQQVKQEVKLTPLFKAQNTIAPEITTQQIVSTKVNNLTAQKNPKQKADETLQLLLRGEKVSKNDIGLTADFSVATAKVIAPQATKEVDKSLASLLKNDVSDDGDIQTKTDGWNVSKADSFEVKLHEAKQMVKYLSQDVKSAIEDYKSPFTRVKVQLNPQRLGEVDLTIVQRGKNLHINLSSNNTAINTLAMNANDLKAQLNNNGINNASLNFNSNAQSENSQAGQQEQQRQNQQRADEEYNYFESKESHEEVISSLEIIVPHYA</sequence>
<dbReference type="RefSeq" id="WP_013325845.1">
    <property type="nucleotide sequence ID" value="NC_014506.1"/>
</dbReference>
<keyword evidence="3" id="KW-0969">Cilium</keyword>
<dbReference type="STRING" id="563040.Saut_0040"/>
<dbReference type="InterPro" id="IPR021136">
    <property type="entry name" value="Flagellar_hook_control-like_C"/>
</dbReference>
<evidence type="ECO:0000259" key="2">
    <source>
        <dbReference type="Pfam" id="PF02120"/>
    </source>
</evidence>
<proteinExistence type="predicted"/>
<keyword evidence="3" id="KW-0966">Cell projection</keyword>
<evidence type="ECO:0000313" key="3">
    <source>
        <dbReference type="EMBL" id="ADN08089.1"/>
    </source>
</evidence>
<gene>
    <name evidence="3" type="ordered locus">Saut_0040</name>
</gene>
<feature type="compositionally biased region" description="Low complexity" evidence="1">
    <location>
        <begin position="451"/>
        <end position="470"/>
    </location>
</feature>
<dbReference type="KEGG" id="sua:Saut_0040"/>
<reference evidence="4" key="1">
    <citation type="journal article" date="2010" name="Stand. Genomic Sci.">
        <title>Complete genome sequence of Sulfurimonas autotrophica type strain (OK10).</title>
        <authorList>
            <person name="Sikorski J."/>
            <person name="Munk C."/>
            <person name="Lapidus A."/>
            <person name="Djao O."/>
            <person name="Lucas S."/>
            <person name="Glavina Del Rio T."/>
            <person name="Nolan M."/>
            <person name="Tice H."/>
            <person name="Han C."/>
            <person name="Cheng J."/>
            <person name="Tapia R."/>
            <person name="Goodwin L."/>
            <person name="Pitluck S."/>
            <person name="Liolios K."/>
            <person name="Ivanova N."/>
            <person name="Mavromatis K."/>
            <person name="Mikhailova N."/>
            <person name="Pati A."/>
            <person name="Sims D."/>
            <person name="Meincke L."/>
            <person name="Brettin T."/>
            <person name="Detter J."/>
            <person name="Chen A."/>
            <person name="Palaniappan K."/>
            <person name="Land M."/>
            <person name="Hauser L."/>
            <person name="Chang Y."/>
            <person name="Jeffries C."/>
            <person name="Rohde M."/>
            <person name="Lang E."/>
            <person name="Spring S."/>
            <person name="Goker M."/>
            <person name="Woyke T."/>
            <person name="Bristow J."/>
            <person name="Eisen J."/>
            <person name="Markowitz V."/>
            <person name="Hugenholtz P."/>
            <person name="Kyrpides N."/>
            <person name="Klenk H."/>
        </authorList>
    </citation>
    <scope>NUCLEOTIDE SEQUENCE [LARGE SCALE GENOMIC DNA]</scope>
    <source>
        <strain evidence="4">ATCC BAA-671 / DSM 16294 / JCM 11897 / OK10</strain>
    </source>
</reference>
<dbReference type="eggNOG" id="COG3144">
    <property type="taxonomic scope" value="Bacteria"/>
</dbReference>
<feature type="domain" description="Flagellar hook-length control protein-like C-terminal" evidence="2">
    <location>
        <begin position="378"/>
        <end position="455"/>
    </location>
</feature>
<dbReference type="Proteomes" id="UP000007803">
    <property type="component" value="Chromosome"/>
</dbReference>
<evidence type="ECO:0000313" key="4">
    <source>
        <dbReference type="Proteomes" id="UP000007803"/>
    </source>
</evidence>
<dbReference type="InterPro" id="IPR038610">
    <property type="entry name" value="FliK-like_C_sf"/>
</dbReference>
<evidence type="ECO:0000256" key="1">
    <source>
        <dbReference type="SAM" id="MobiDB-lite"/>
    </source>
</evidence>
<keyword evidence="4" id="KW-1185">Reference proteome</keyword>
<protein>
    <submittedName>
        <fullName evidence="3">Flagellar hook-length control protein</fullName>
    </submittedName>
</protein>